<dbReference type="EMBL" id="CP091512">
    <property type="protein sequence ID" value="UOO93107.1"/>
    <property type="molecule type" value="Genomic_DNA"/>
</dbReference>
<evidence type="ECO:0000313" key="4">
    <source>
        <dbReference type="Proteomes" id="UP000832034"/>
    </source>
</evidence>
<dbReference type="NCBIfam" id="TIGR02532">
    <property type="entry name" value="IV_pilin_GFxxxE"/>
    <property type="match status" value="1"/>
</dbReference>
<dbReference type="InterPro" id="IPR031982">
    <property type="entry name" value="PilE-like"/>
</dbReference>
<name>A0ABY4ECD6_VITST</name>
<protein>
    <submittedName>
        <fullName evidence="3">Prepilin-type N-terminal cleavage/methylation domain-containing protein</fullName>
    </submittedName>
</protein>
<proteinExistence type="predicted"/>
<dbReference type="Pfam" id="PF07963">
    <property type="entry name" value="N_methyl"/>
    <property type="match status" value="1"/>
</dbReference>
<keyword evidence="2" id="KW-1133">Transmembrane helix</keyword>
<dbReference type="Proteomes" id="UP000832034">
    <property type="component" value="Chromosome"/>
</dbReference>
<sequence length="164" mass="18254">MYKSIQKQKGFTLTEMMVVLVILGILTAIIYPSYTKYSRNTRIQNAKADITLAQNMLEKYYAQNHSFRSGNDYPDGVLSNINNEFFHIAFYTTDSADDNLYCSPATLQSDQYCLYAAPKSNNSGEKRFLFIDATGLLQICNQDAASISTAGVLSDKQASSCSSM</sequence>
<dbReference type="InterPro" id="IPR000983">
    <property type="entry name" value="Bac_GSPG_pilin"/>
</dbReference>
<accession>A0ABY4ECD6</accession>
<dbReference type="PANTHER" id="PTHR30093:SF47">
    <property type="entry name" value="TYPE IV PILUS NON-CORE MINOR PILIN PILE"/>
    <property type="match status" value="1"/>
</dbReference>
<evidence type="ECO:0000256" key="1">
    <source>
        <dbReference type="ARBA" id="ARBA00022481"/>
    </source>
</evidence>
<keyword evidence="2" id="KW-0472">Membrane</keyword>
<keyword evidence="2" id="KW-0812">Transmembrane</keyword>
<organism evidence="3 4">
    <name type="scientific">Vitreoscilla stercoraria</name>
    <dbReference type="NCBI Taxonomy" id="61"/>
    <lineage>
        <taxon>Bacteria</taxon>
        <taxon>Pseudomonadati</taxon>
        <taxon>Pseudomonadota</taxon>
        <taxon>Betaproteobacteria</taxon>
        <taxon>Neisseriales</taxon>
        <taxon>Neisseriaceae</taxon>
        <taxon>Vitreoscilla</taxon>
    </lineage>
</organism>
<evidence type="ECO:0000313" key="3">
    <source>
        <dbReference type="EMBL" id="UOO93107.1"/>
    </source>
</evidence>
<keyword evidence="1" id="KW-0488">Methylation</keyword>
<gene>
    <name evidence="3" type="ORF">LVJ81_03495</name>
</gene>
<dbReference type="Gene3D" id="3.30.700.10">
    <property type="entry name" value="Glycoprotein, Type 4 Pilin"/>
    <property type="match status" value="1"/>
</dbReference>
<reference evidence="3" key="1">
    <citation type="submission" date="2021-12" db="EMBL/GenBank/DDBJ databases">
        <authorList>
            <person name="Veyrier F.J."/>
        </authorList>
    </citation>
    <scope>NUCLEOTIDE SEQUENCE</scope>
    <source>
        <strain evidence="3">SAG 1488-6</strain>
    </source>
</reference>
<dbReference type="InterPro" id="IPR012902">
    <property type="entry name" value="N_methyl_site"/>
</dbReference>
<dbReference type="InterPro" id="IPR045584">
    <property type="entry name" value="Pilin-like"/>
</dbReference>
<keyword evidence="4" id="KW-1185">Reference proteome</keyword>
<dbReference type="PANTHER" id="PTHR30093">
    <property type="entry name" value="GENERAL SECRETION PATHWAY PROTEIN G"/>
    <property type="match status" value="1"/>
</dbReference>
<reference evidence="3" key="2">
    <citation type="journal article" date="2022" name="Res Sq">
        <title>Evolution of multicellular longitudinally dividing oral cavity symbionts (Neisseriaceae).</title>
        <authorList>
            <person name="Nyongesa S."/>
            <person name="Weber P."/>
            <person name="Bernet E."/>
            <person name="Pullido F."/>
            <person name="Nieckarz M."/>
            <person name="Delaby M."/>
            <person name="Nieves C."/>
            <person name="Viehboeck T."/>
            <person name="Krause N."/>
            <person name="Rivera-Millot A."/>
            <person name="Nakamura A."/>
            <person name="Vischer N."/>
            <person name="VanNieuwenhze M."/>
            <person name="Brun Y."/>
            <person name="Cava F."/>
            <person name="Bulgheresi S."/>
            <person name="Veyrier F."/>
        </authorList>
    </citation>
    <scope>NUCLEOTIDE SEQUENCE</scope>
    <source>
        <strain evidence="3">SAG 1488-6</strain>
    </source>
</reference>
<dbReference type="Pfam" id="PF16732">
    <property type="entry name" value="ComP_DUS"/>
    <property type="match status" value="1"/>
</dbReference>
<feature type="transmembrane region" description="Helical" evidence="2">
    <location>
        <begin position="12"/>
        <end position="34"/>
    </location>
</feature>
<evidence type="ECO:0000256" key="2">
    <source>
        <dbReference type="SAM" id="Phobius"/>
    </source>
</evidence>
<dbReference type="RefSeq" id="WP_040755841.1">
    <property type="nucleotide sequence ID" value="NZ_CP091512.1"/>
</dbReference>
<dbReference type="PRINTS" id="PR00813">
    <property type="entry name" value="BCTERIALGSPG"/>
</dbReference>
<dbReference type="SUPFAM" id="SSF54523">
    <property type="entry name" value="Pili subunits"/>
    <property type="match status" value="1"/>
</dbReference>